<accession>A0ABS5HHR6</accession>
<dbReference type="CDD" id="cd07344">
    <property type="entry name" value="M48_yhfN_like"/>
    <property type="match status" value="1"/>
</dbReference>
<gene>
    <name evidence="2" type="ORF">KDD93_04435</name>
</gene>
<proteinExistence type="predicted"/>
<dbReference type="InterPro" id="IPR002725">
    <property type="entry name" value="YgjP-like_metallopeptidase"/>
</dbReference>
<sequence length="219" mass="25809">MVYMRKTKTIFIDFNGYDVVLNFKPNAKNIRLKVSKDGKVSVSLPYYYTQKMAVESLSLYEHWIVKTCNKILSTQLKDDEFAYLGKIYKLKFDESVNSVKFEDGIINAASQKELEKFQKTKAREIFTEFITKFSPLINKPIKRISVRKMQTRWGSCNSYKGYINLNINLLAKKPHLIEYVVLHELTHLIYPHHKSSFYKFIADIMPDFRKRELELNGRA</sequence>
<comment type="caution">
    <text evidence="2">The sequence shown here is derived from an EMBL/GenBank/DDBJ whole genome shotgun (WGS) entry which is preliminary data.</text>
</comment>
<evidence type="ECO:0000313" key="2">
    <source>
        <dbReference type="EMBL" id="MBR8463823.1"/>
    </source>
</evidence>
<evidence type="ECO:0000259" key="1">
    <source>
        <dbReference type="Pfam" id="PF01863"/>
    </source>
</evidence>
<keyword evidence="3" id="KW-1185">Reference proteome</keyword>
<dbReference type="Pfam" id="PF01863">
    <property type="entry name" value="YgjP-like"/>
    <property type="match status" value="1"/>
</dbReference>
<dbReference type="PANTHER" id="PTHR30399">
    <property type="entry name" value="UNCHARACTERIZED PROTEIN YGJP"/>
    <property type="match status" value="1"/>
</dbReference>
<dbReference type="PANTHER" id="PTHR30399:SF1">
    <property type="entry name" value="UTP PYROPHOSPHATASE"/>
    <property type="match status" value="1"/>
</dbReference>
<name>A0ABS5HHR6_9BACT</name>
<dbReference type="Gene3D" id="3.30.2010.10">
    <property type="entry name" value="Metalloproteases ('zincins'), catalytic domain"/>
    <property type="match status" value="1"/>
</dbReference>
<dbReference type="Proteomes" id="UP000682951">
    <property type="component" value="Unassembled WGS sequence"/>
</dbReference>
<dbReference type="InterPro" id="IPR053136">
    <property type="entry name" value="UTP_pyrophosphatase-like"/>
</dbReference>
<feature type="domain" description="YgjP-like metallopeptidase" evidence="1">
    <location>
        <begin position="28"/>
        <end position="216"/>
    </location>
</feature>
<dbReference type="EMBL" id="JAGSSW010000003">
    <property type="protein sequence ID" value="MBR8463823.1"/>
    <property type="molecule type" value="Genomic_DNA"/>
</dbReference>
<protein>
    <submittedName>
        <fullName evidence="2">M48 family metallopeptidase</fullName>
    </submittedName>
</protein>
<evidence type="ECO:0000313" key="3">
    <source>
        <dbReference type="Proteomes" id="UP000682951"/>
    </source>
</evidence>
<organism evidence="2 3">
    <name type="scientific">Campylobacter anatolicus</name>
    <dbReference type="NCBI Taxonomy" id="2829105"/>
    <lineage>
        <taxon>Bacteria</taxon>
        <taxon>Pseudomonadati</taxon>
        <taxon>Campylobacterota</taxon>
        <taxon>Epsilonproteobacteria</taxon>
        <taxon>Campylobacterales</taxon>
        <taxon>Campylobacteraceae</taxon>
        <taxon>Campylobacter</taxon>
    </lineage>
</organism>
<reference evidence="2 3" key="1">
    <citation type="submission" date="2021-04" db="EMBL/GenBank/DDBJ databases">
        <title>Molecular and phenotypic characterization and identification of bacterial isolates recovered from the Anatolian ground squirrels (Spermophilus xanthoprymnus) and which have the potential to form a new species in the Campylobacter genus.</title>
        <authorList>
            <person name="Aydin F."/>
            <person name="Abay S."/>
            <person name="Kayman T."/>
            <person name="Karakaya E."/>
            <person name="Mustak H.K."/>
            <person name="Mustak I.B."/>
            <person name="Bilgin N."/>
            <person name="Duzler A."/>
            <person name="Sahin O."/>
            <person name="Guran O."/>
            <person name="Saticioglu I.B."/>
        </authorList>
    </citation>
    <scope>NUCLEOTIDE SEQUENCE [LARGE SCALE GENOMIC DNA]</scope>
    <source>
        <strain evidence="3">faydin-G24</strain>
    </source>
</reference>